<dbReference type="CDD" id="cd05466">
    <property type="entry name" value="PBP2_LTTR_substrate"/>
    <property type="match status" value="1"/>
</dbReference>
<name>A0ABU5VXY8_9BACT</name>
<evidence type="ECO:0000313" key="7">
    <source>
        <dbReference type="Proteomes" id="UP001302274"/>
    </source>
</evidence>
<comment type="similarity">
    <text evidence="1">Belongs to the LysR transcriptional regulatory family.</text>
</comment>
<keyword evidence="4" id="KW-0804">Transcription</keyword>
<dbReference type="PANTHER" id="PTHR30126">
    <property type="entry name" value="HTH-TYPE TRANSCRIPTIONAL REGULATOR"/>
    <property type="match status" value="1"/>
</dbReference>
<feature type="domain" description="LysR substrate-binding" evidence="5">
    <location>
        <begin position="87"/>
        <end position="272"/>
    </location>
</feature>
<dbReference type="Proteomes" id="UP001302274">
    <property type="component" value="Unassembled WGS sequence"/>
</dbReference>
<gene>
    <name evidence="6" type="ORF">SHI21_17035</name>
</gene>
<dbReference type="SUPFAM" id="SSF53850">
    <property type="entry name" value="Periplasmic binding protein-like II"/>
    <property type="match status" value="1"/>
</dbReference>
<keyword evidence="3" id="KW-0238">DNA-binding</keyword>
<keyword evidence="7" id="KW-1185">Reference proteome</keyword>
<dbReference type="Gene3D" id="3.40.190.290">
    <property type="match status" value="1"/>
</dbReference>
<dbReference type="Pfam" id="PF03466">
    <property type="entry name" value="LysR_substrate"/>
    <property type="match status" value="1"/>
</dbReference>
<dbReference type="EMBL" id="JAYGJQ010000002">
    <property type="protein sequence ID" value="MEA9357939.1"/>
    <property type="molecule type" value="Genomic_DNA"/>
</dbReference>
<evidence type="ECO:0000256" key="3">
    <source>
        <dbReference type="ARBA" id="ARBA00023125"/>
    </source>
</evidence>
<dbReference type="PANTHER" id="PTHR30126:SF40">
    <property type="entry name" value="HTH-TYPE TRANSCRIPTIONAL REGULATOR GLTR"/>
    <property type="match status" value="1"/>
</dbReference>
<proteinExistence type="inferred from homology"/>
<organism evidence="6 7">
    <name type="scientific">Bacteriovorax antarcticus</name>
    <dbReference type="NCBI Taxonomy" id="3088717"/>
    <lineage>
        <taxon>Bacteria</taxon>
        <taxon>Pseudomonadati</taxon>
        <taxon>Bdellovibrionota</taxon>
        <taxon>Bacteriovoracia</taxon>
        <taxon>Bacteriovoracales</taxon>
        <taxon>Bacteriovoracaceae</taxon>
        <taxon>Bacteriovorax</taxon>
    </lineage>
</organism>
<comment type="caution">
    <text evidence="6">The sequence shown here is derived from an EMBL/GenBank/DDBJ whole genome shotgun (WGS) entry which is preliminary data.</text>
</comment>
<keyword evidence="2" id="KW-0805">Transcription regulation</keyword>
<accession>A0ABU5VXY8</accession>
<evidence type="ECO:0000256" key="2">
    <source>
        <dbReference type="ARBA" id="ARBA00023015"/>
    </source>
</evidence>
<evidence type="ECO:0000256" key="4">
    <source>
        <dbReference type="ARBA" id="ARBA00023163"/>
    </source>
</evidence>
<dbReference type="RefSeq" id="WP_323578134.1">
    <property type="nucleotide sequence ID" value="NZ_JAYGJQ010000002.1"/>
</dbReference>
<protein>
    <submittedName>
        <fullName evidence="6">LysR family transcriptional regulator</fullName>
    </submittedName>
</protein>
<sequence length="287" mass="32521">MEQFIISPDDCLILRAYKDATSLREAARLLNCDPAGLQRKTQRISEEHGLLQKIKGKWGLTEAGSNLVGWLEESIATQKKVLVGNTSVRIASTMWLAEEFLIPNLSDLKKKLGPNINFQLTTPDKNFETHLTEGACDFVIVCHPPEDPAIAHRSLFKEEWAVVAPASWKSKGHKLSFDELLKKPFVRHDKINPDIFHLDAAALGKVTALTVNNLIANRSAVLHEIGWSIVPKILVLDLIKSKQIVEVEREIEMDRKMCVWWLRRRTDSKKLSTSICQFIQESYSKIS</sequence>
<evidence type="ECO:0000313" key="6">
    <source>
        <dbReference type="EMBL" id="MEA9357939.1"/>
    </source>
</evidence>
<evidence type="ECO:0000256" key="1">
    <source>
        <dbReference type="ARBA" id="ARBA00009437"/>
    </source>
</evidence>
<evidence type="ECO:0000259" key="5">
    <source>
        <dbReference type="Pfam" id="PF03466"/>
    </source>
</evidence>
<dbReference type="InterPro" id="IPR005119">
    <property type="entry name" value="LysR_subst-bd"/>
</dbReference>
<reference evidence="6 7" key="1">
    <citation type="submission" date="2023-11" db="EMBL/GenBank/DDBJ databases">
        <title>A Novel Polar Bacteriovorax (B. antarcticus) Isolated from the Biocrust in Antarctica.</title>
        <authorList>
            <person name="Mun W."/>
            <person name="Choi S.Y."/>
            <person name="Mitchell R.J."/>
        </authorList>
    </citation>
    <scope>NUCLEOTIDE SEQUENCE [LARGE SCALE GENOMIC DNA]</scope>
    <source>
        <strain evidence="6 7">PP10</strain>
    </source>
</reference>